<evidence type="ECO:0000313" key="5">
    <source>
        <dbReference type="Proteomes" id="UP001281614"/>
    </source>
</evidence>
<feature type="compositionally biased region" description="Polar residues" evidence="2">
    <location>
        <begin position="28"/>
        <end position="42"/>
    </location>
</feature>
<dbReference type="PANTHER" id="PTHR37534:SF11">
    <property type="entry name" value="ZN(II)2CYS6 TRANSCRIPTION FACTOR (EUROFUNG)"/>
    <property type="match status" value="1"/>
</dbReference>
<dbReference type="GO" id="GO:0000976">
    <property type="term" value="F:transcription cis-regulatory region binding"/>
    <property type="evidence" value="ECO:0007669"/>
    <property type="project" value="TreeGrafter"/>
</dbReference>
<dbReference type="Pfam" id="PF00172">
    <property type="entry name" value="Zn_clus"/>
    <property type="match status" value="1"/>
</dbReference>
<dbReference type="SUPFAM" id="SSF57701">
    <property type="entry name" value="Zn2/Cys6 DNA-binding domain"/>
    <property type="match status" value="1"/>
</dbReference>
<feature type="region of interest" description="Disordered" evidence="2">
    <location>
        <begin position="74"/>
        <end position="107"/>
    </location>
</feature>
<evidence type="ECO:0000313" key="4">
    <source>
        <dbReference type="EMBL" id="KAK2735554.1"/>
    </source>
</evidence>
<feature type="region of interest" description="Disordered" evidence="2">
    <location>
        <begin position="352"/>
        <end position="372"/>
    </location>
</feature>
<reference evidence="4" key="1">
    <citation type="submission" date="2023-02" db="EMBL/GenBank/DDBJ databases">
        <title>Colletotrichum kahawae CIFC_Que2 genome sequencing and assembly.</title>
        <authorList>
            <person name="Baroncelli R."/>
        </authorList>
    </citation>
    <scope>NUCLEOTIDE SEQUENCE</scope>
    <source>
        <strain evidence="4">CIFC_Que2</strain>
    </source>
</reference>
<comment type="caution">
    <text evidence="4">The sequence shown here is derived from an EMBL/GenBank/DDBJ whole genome shotgun (WGS) entry which is preliminary data.</text>
</comment>
<protein>
    <submittedName>
        <fullName evidence="4">C6 zinc finger domain protein</fullName>
    </submittedName>
</protein>
<evidence type="ECO:0000256" key="1">
    <source>
        <dbReference type="ARBA" id="ARBA00023242"/>
    </source>
</evidence>
<accession>A0AAE0D101</accession>
<feature type="domain" description="Zn(2)-C6 fungal-type" evidence="3">
    <location>
        <begin position="42"/>
        <end position="67"/>
    </location>
</feature>
<dbReference type="PANTHER" id="PTHR37534">
    <property type="entry name" value="TRANSCRIPTIONAL ACTIVATOR PROTEIN UGA3"/>
    <property type="match status" value="1"/>
</dbReference>
<dbReference type="CDD" id="cd00067">
    <property type="entry name" value="GAL4"/>
    <property type="match status" value="1"/>
</dbReference>
<dbReference type="InterPro" id="IPR001138">
    <property type="entry name" value="Zn2Cys6_DnaBD"/>
</dbReference>
<dbReference type="Proteomes" id="UP001281614">
    <property type="component" value="Unassembled WGS sequence"/>
</dbReference>
<evidence type="ECO:0000256" key="2">
    <source>
        <dbReference type="SAM" id="MobiDB-lite"/>
    </source>
</evidence>
<dbReference type="GO" id="GO:0045944">
    <property type="term" value="P:positive regulation of transcription by RNA polymerase II"/>
    <property type="evidence" value="ECO:0007669"/>
    <property type="project" value="TreeGrafter"/>
</dbReference>
<dbReference type="GO" id="GO:0008270">
    <property type="term" value="F:zinc ion binding"/>
    <property type="evidence" value="ECO:0007669"/>
    <property type="project" value="InterPro"/>
</dbReference>
<dbReference type="InterPro" id="IPR036864">
    <property type="entry name" value="Zn2-C6_fun-type_DNA-bd_sf"/>
</dbReference>
<feature type="compositionally biased region" description="Polar residues" evidence="2">
    <location>
        <begin position="83"/>
        <end position="100"/>
    </location>
</feature>
<evidence type="ECO:0000259" key="3">
    <source>
        <dbReference type="Pfam" id="PF00172"/>
    </source>
</evidence>
<keyword evidence="5" id="KW-1185">Reference proteome</keyword>
<proteinExistence type="predicted"/>
<dbReference type="EMBL" id="VYYT01000444">
    <property type="protein sequence ID" value="KAK2735554.1"/>
    <property type="molecule type" value="Genomic_DNA"/>
</dbReference>
<gene>
    <name evidence="4" type="ORF">CKAH01_01935</name>
</gene>
<keyword evidence="1" id="KW-0539">Nucleus</keyword>
<organism evidence="4 5">
    <name type="scientific">Colletotrichum kahawae</name>
    <name type="common">Coffee berry disease fungus</name>
    <dbReference type="NCBI Taxonomy" id="34407"/>
    <lineage>
        <taxon>Eukaryota</taxon>
        <taxon>Fungi</taxon>
        <taxon>Dikarya</taxon>
        <taxon>Ascomycota</taxon>
        <taxon>Pezizomycotina</taxon>
        <taxon>Sordariomycetes</taxon>
        <taxon>Hypocreomycetidae</taxon>
        <taxon>Glomerellales</taxon>
        <taxon>Glomerellaceae</taxon>
        <taxon>Colletotrichum</taxon>
        <taxon>Colletotrichum gloeosporioides species complex</taxon>
    </lineage>
</organism>
<dbReference type="GO" id="GO:0000981">
    <property type="term" value="F:DNA-binding transcription factor activity, RNA polymerase II-specific"/>
    <property type="evidence" value="ECO:0007669"/>
    <property type="project" value="InterPro"/>
</dbReference>
<feature type="compositionally biased region" description="Basic and acidic residues" evidence="2">
    <location>
        <begin position="356"/>
        <end position="366"/>
    </location>
</feature>
<name>A0AAE0D101_COLKA</name>
<feature type="region of interest" description="Disordered" evidence="2">
    <location>
        <begin position="28"/>
        <end position="49"/>
    </location>
</feature>
<dbReference type="GO" id="GO:0005634">
    <property type="term" value="C:nucleus"/>
    <property type="evidence" value="ECO:0007669"/>
    <property type="project" value="TreeGrafter"/>
</dbReference>
<sequence length="372" mass="41788">MQSSSKVRHSKSRNGCLRCKAKKVRLTEQSSRPVSLTSSWQTKCDERKPGCARCEERGFQCPGYALNVRWSRRPQVRAEETASKQSEATGSPKQRESSASPKVPLDTETLDNAYSNAEGSRQLNSWFGFTPHWDHPVPPDLSSLSTITDAMLGFQRPASALGLSIETTFLGSALDAENDHSSSPSNHQETPKDCLFAEANFPSETRSSGFQVQQRLFEDRNMEIHSMAKSTALIQPTRELASQIPQEPFHVPTSLSEYFFREVITLYCAWDSKSNVMRNIIETSWQSSGALYHTIQSMSAACLSEDFPHLLPVARREHAQALELLRQDSLPTHKQAVLRLSTIGPHFQLAHSAEPSNRHVQDELRHPPRHHT</sequence>
<dbReference type="AlphaFoldDB" id="A0AAE0D101"/>